<keyword evidence="2" id="KW-0472">Membrane</keyword>
<gene>
    <name evidence="3" type="ORF">R1CP_07550</name>
</gene>
<protein>
    <submittedName>
        <fullName evidence="3">Conserved putative membrane protein</fullName>
    </submittedName>
</protein>
<accession>A0A1B1K0V0</accession>
<reference evidence="3 4" key="1">
    <citation type="submission" date="2014-07" db="EMBL/GenBank/DDBJ databases">
        <authorList>
            <person name="Zhang J.E."/>
            <person name="Yang H."/>
            <person name="Guo J."/>
            <person name="Deng Z."/>
            <person name="Luo H."/>
            <person name="Luo M."/>
            <person name="Zhao B."/>
        </authorList>
    </citation>
    <scope>NUCLEOTIDE SEQUENCE [LARGE SCALE GENOMIC DNA]</scope>
    <source>
        <strain evidence="3 4">1CP</strain>
    </source>
</reference>
<feature type="region of interest" description="Disordered" evidence="1">
    <location>
        <begin position="1"/>
        <end position="22"/>
    </location>
</feature>
<keyword evidence="2" id="KW-0812">Transmembrane</keyword>
<feature type="transmembrane region" description="Helical" evidence="2">
    <location>
        <begin position="71"/>
        <end position="92"/>
    </location>
</feature>
<sequence>MSIESQSAPQAPPPTDDQSPRPRYLEVWGDTVVGRDLAVSVVIGIVVSVGALLGATALFNSFVTDSSLAEAYALLVGIAACLVAGVVSGKLFRPKRNIAVDSSEGDKVGDVIRVLQEERQGLGSVGDLPAQTVRELKDLDLYDRFVEAETQACGTGGRS</sequence>
<dbReference type="PATRIC" id="fig|37919.13.peg.1540"/>
<dbReference type="EMBL" id="CP009111">
    <property type="protein sequence ID" value="ANS26231.1"/>
    <property type="molecule type" value="Genomic_DNA"/>
</dbReference>
<dbReference type="AlphaFoldDB" id="A0A1B1K0V0"/>
<name>A0A1B1K0V0_RHOOP</name>
<keyword evidence="2" id="KW-1133">Transmembrane helix</keyword>
<dbReference type="Proteomes" id="UP000186108">
    <property type="component" value="Chromosome"/>
</dbReference>
<feature type="transmembrane region" description="Helical" evidence="2">
    <location>
        <begin position="37"/>
        <end position="59"/>
    </location>
</feature>
<evidence type="ECO:0000313" key="4">
    <source>
        <dbReference type="Proteomes" id="UP000186108"/>
    </source>
</evidence>
<evidence type="ECO:0000256" key="2">
    <source>
        <dbReference type="SAM" id="Phobius"/>
    </source>
</evidence>
<evidence type="ECO:0000256" key="1">
    <source>
        <dbReference type="SAM" id="MobiDB-lite"/>
    </source>
</evidence>
<evidence type="ECO:0000313" key="3">
    <source>
        <dbReference type="EMBL" id="ANS26231.1"/>
    </source>
</evidence>
<proteinExistence type="predicted"/>
<dbReference type="RefSeq" id="WP_065489613.1">
    <property type="nucleotide sequence ID" value="NZ_CP009111.1"/>
</dbReference>
<organism evidence="3 4">
    <name type="scientific">Rhodococcus opacus</name>
    <name type="common">Nocardia opaca</name>
    <dbReference type="NCBI Taxonomy" id="37919"/>
    <lineage>
        <taxon>Bacteria</taxon>
        <taxon>Bacillati</taxon>
        <taxon>Actinomycetota</taxon>
        <taxon>Actinomycetes</taxon>
        <taxon>Mycobacteriales</taxon>
        <taxon>Nocardiaceae</taxon>
        <taxon>Rhodococcus</taxon>
    </lineage>
</organism>